<dbReference type="KEGG" id="mant:BHD05_07860"/>
<proteinExistence type="predicted"/>
<sequence length="135" mass="14959">MTTSDAFALVLELITWVGLLPGIVLLAAGYIRKAWASRYQETWGVIVQSPAGTDHLWFRWMDLQRELQSAPVSLDADESLELGDEVKVYFDPRNPENGRLDHPSADGRLMRILGWLLVGVGSAAAIVQIVILLSE</sequence>
<dbReference type="EMBL" id="CP017146">
    <property type="protein sequence ID" value="QHO69568.1"/>
    <property type="molecule type" value="Genomic_DNA"/>
</dbReference>
<evidence type="ECO:0000313" key="3">
    <source>
        <dbReference type="Proteomes" id="UP000464507"/>
    </source>
</evidence>
<protein>
    <recommendedName>
        <fullName evidence="4">DUF3592 domain-containing protein</fullName>
    </recommendedName>
</protein>
<name>A0A7L5AGC2_9MICO</name>
<gene>
    <name evidence="2" type="ORF">BHD05_07860</name>
</gene>
<dbReference type="OrthoDB" id="4991083at2"/>
<feature type="transmembrane region" description="Helical" evidence="1">
    <location>
        <begin position="6"/>
        <end position="31"/>
    </location>
</feature>
<dbReference type="Proteomes" id="UP000464507">
    <property type="component" value="Chromosome"/>
</dbReference>
<evidence type="ECO:0000313" key="2">
    <source>
        <dbReference type="EMBL" id="QHO69568.1"/>
    </source>
</evidence>
<feature type="transmembrane region" description="Helical" evidence="1">
    <location>
        <begin position="112"/>
        <end position="133"/>
    </location>
</feature>
<keyword evidence="1" id="KW-0812">Transmembrane</keyword>
<keyword evidence="3" id="KW-1185">Reference proteome</keyword>
<evidence type="ECO:0000256" key="1">
    <source>
        <dbReference type="SAM" id="Phobius"/>
    </source>
</evidence>
<dbReference type="RefSeq" id="WP_161885941.1">
    <property type="nucleotide sequence ID" value="NZ_CP017146.1"/>
</dbReference>
<keyword evidence="1" id="KW-0472">Membrane</keyword>
<dbReference type="AlphaFoldDB" id="A0A7L5AGC2"/>
<evidence type="ECO:0008006" key="4">
    <source>
        <dbReference type="Google" id="ProtNLM"/>
    </source>
</evidence>
<organism evidence="2 3">
    <name type="scientific">Marisediminicola antarctica</name>
    <dbReference type="NCBI Taxonomy" id="674079"/>
    <lineage>
        <taxon>Bacteria</taxon>
        <taxon>Bacillati</taxon>
        <taxon>Actinomycetota</taxon>
        <taxon>Actinomycetes</taxon>
        <taxon>Micrococcales</taxon>
        <taxon>Microbacteriaceae</taxon>
        <taxon>Marisediminicola</taxon>
    </lineage>
</organism>
<keyword evidence="1" id="KW-1133">Transmembrane helix</keyword>
<reference evidence="2 3" key="1">
    <citation type="submission" date="2016-09" db="EMBL/GenBank/DDBJ databases">
        <title>Complete genome sequence of microbes from the polar regions.</title>
        <authorList>
            <person name="Liao L."/>
            <person name="Chen B."/>
        </authorList>
    </citation>
    <scope>NUCLEOTIDE SEQUENCE [LARGE SCALE GENOMIC DNA]</scope>
    <source>
        <strain evidence="2 3">ZS314</strain>
    </source>
</reference>
<accession>A0A7L5AGC2</accession>